<reference evidence="1 2" key="1">
    <citation type="journal article" date="2012" name="Eukaryot. Cell">
        <title>Draft genome sequence of CBS 2479, the standard type strain of Trichosporon asahii.</title>
        <authorList>
            <person name="Yang R.Y."/>
            <person name="Li H.T."/>
            <person name="Zhu H."/>
            <person name="Zhou G.P."/>
            <person name="Wang M."/>
            <person name="Wang L."/>
        </authorList>
    </citation>
    <scope>NUCLEOTIDE SEQUENCE [LARGE SCALE GENOMIC DNA]</scope>
    <source>
        <strain evidence="2">ATCC 90039 / CBS 2479 / JCM 2466 / KCTC 7840 / NCYC 2677 / UAMH 7654</strain>
    </source>
</reference>
<dbReference type="EMBL" id="ALBS01000223">
    <property type="protein sequence ID" value="EJT47940.1"/>
    <property type="molecule type" value="Genomic_DNA"/>
</dbReference>
<proteinExistence type="predicted"/>
<dbReference type="AlphaFoldDB" id="J4UAW5"/>
<sequence>MRGVHQLLGVRVSDCEPPLGGDVVEALDLKVGQAVVLELGPQRIAERELGGRHSQPQVLQEWADERASRSYDLDNYGGGEGTDETVPDPQLQARINSGTIVLRQVGGVRPVEAQVERGIVHLMCHHGEPSGRVRAATDVEGDTGEHVYNPVARPVDQHQEEYAHWRALGLVTERPVALRLRGTQASGSRRCLATTKLHG</sequence>
<protein>
    <submittedName>
        <fullName evidence="1">Uncharacterized protein</fullName>
    </submittedName>
</protein>
<dbReference type="VEuPathDB" id="FungiDB:A1Q1_03175"/>
<evidence type="ECO:0000313" key="1">
    <source>
        <dbReference type="EMBL" id="EJT47940.1"/>
    </source>
</evidence>
<dbReference type="HOGENOM" id="CLU_1373080_0_0_1"/>
<dbReference type="GeneID" id="25986688"/>
<dbReference type="KEGG" id="tasa:A1Q1_03175"/>
<organism evidence="1 2">
    <name type="scientific">Trichosporon asahii var. asahii (strain ATCC 90039 / CBS 2479 / JCM 2466 / KCTC 7840 / NBRC 103889/ NCYC 2677 / UAMH 7654)</name>
    <name type="common">Yeast</name>
    <dbReference type="NCBI Taxonomy" id="1186058"/>
    <lineage>
        <taxon>Eukaryota</taxon>
        <taxon>Fungi</taxon>
        <taxon>Dikarya</taxon>
        <taxon>Basidiomycota</taxon>
        <taxon>Agaricomycotina</taxon>
        <taxon>Tremellomycetes</taxon>
        <taxon>Trichosporonales</taxon>
        <taxon>Trichosporonaceae</taxon>
        <taxon>Trichosporon</taxon>
    </lineage>
</organism>
<accession>J4UAW5</accession>
<dbReference type="Proteomes" id="UP000002748">
    <property type="component" value="Unassembled WGS sequence"/>
</dbReference>
<dbReference type="RefSeq" id="XP_014179103.1">
    <property type="nucleotide sequence ID" value="XM_014323628.1"/>
</dbReference>
<name>J4UAW5_TRIAS</name>
<comment type="caution">
    <text evidence="1">The sequence shown here is derived from an EMBL/GenBank/DDBJ whole genome shotgun (WGS) entry which is preliminary data.</text>
</comment>
<evidence type="ECO:0000313" key="2">
    <source>
        <dbReference type="Proteomes" id="UP000002748"/>
    </source>
</evidence>
<gene>
    <name evidence="1" type="ORF">A1Q1_03175</name>
</gene>